<reference evidence="13" key="1">
    <citation type="submission" date="2023-05" db="EMBL/GenBank/DDBJ databases">
        <authorList>
            <person name="Stuckert A."/>
        </authorList>
    </citation>
    <scope>NUCLEOTIDE SEQUENCE</scope>
</reference>
<evidence type="ECO:0000256" key="4">
    <source>
        <dbReference type="ARBA" id="ARBA00022692"/>
    </source>
</evidence>
<keyword evidence="8 12" id="KW-0472">Membrane</keyword>
<evidence type="ECO:0000313" key="14">
    <source>
        <dbReference type="Proteomes" id="UP001162483"/>
    </source>
</evidence>
<evidence type="ECO:0000256" key="12">
    <source>
        <dbReference type="SAM" id="Phobius"/>
    </source>
</evidence>
<gene>
    <name evidence="13" type="ORF">SPARVUS_LOCUS761680</name>
</gene>
<keyword evidence="14" id="KW-1185">Reference proteome</keyword>
<organism evidence="13 14">
    <name type="scientific">Staurois parvus</name>
    <dbReference type="NCBI Taxonomy" id="386267"/>
    <lineage>
        <taxon>Eukaryota</taxon>
        <taxon>Metazoa</taxon>
        <taxon>Chordata</taxon>
        <taxon>Craniata</taxon>
        <taxon>Vertebrata</taxon>
        <taxon>Euteleostomi</taxon>
        <taxon>Amphibia</taxon>
        <taxon>Batrachia</taxon>
        <taxon>Anura</taxon>
        <taxon>Neobatrachia</taxon>
        <taxon>Ranoidea</taxon>
        <taxon>Ranidae</taxon>
        <taxon>Staurois</taxon>
    </lineage>
</organism>
<dbReference type="EMBL" id="CATNWA010000236">
    <property type="protein sequence ID" value="CAI9534967.1"/>
    <property type="molecule type" value="Genomic_DNA"/>
</dbReference>
<feature type="transmembrane region" description="Helical" evidence="12">
    <location>
        <begin position="49"/>
        <end position="75"/>
    </location>
</feature>
<evidence type="ECO:0000256" key="6">
    <source>
        <dbReference type="ARBA" id="ARBA00022989"/>
    </source>
</evidence>
<sequence>MNILLVLIFFIIFMGFSFHRTHLLSLLCLEGIILVIFIGLSLWPNQLTYSSFVAPLILLTMSACEAGLGLSLIVATSRSHGSDNLKKLSVSSSASYYPCLNFNISLCFLNSE</sequence>
<protein>
    <recommendedName>
        <fullName evidence="3">NADH-ubiquinone oxidoreductase chain 4L</fullName>
    </recommendedName>
    <alternativeName>
        <fullName evidence="9">NADH dehydrogenase subunit 4L</fullName>
    </alternativeName>
</protein>
<dbReference type="InterPro" id="IPR039428">
    <property type="entry name" value="NUOK/Mnh_C1-like"/>
</dbReference>
<comment type="caution">
    <text evidence="13">The sequence shown here is derived from an EMBL/GenBank/DDBJ whole genome shotgun (WGS) entry which is preliminary data.</text>
</comment>
<keyword evidence="6 12" id="KW-1133">Transmembrane helix</keyword>
<evidence type="ECO:0000313" key="13">
    <source>
        <dbReference type="EMBL" id="CAI9534967.1"/>
    </source>
</evidence>
<proteinExistence type="inferred from homology"/>
<accession>A0ABN9AHU3</accession>
<keyword evidence="5" id="KW-1278">Translocase</keyword>
<evidence type="ECO:0000256" key="10">
    <source>
        <dbReference type="ARBA" id="ARBA00043911"/>
    </source>
</evidence>
<comment type="subcellular location">
    <subcellularLocation>
        <location evidence="1">Membrane</location>
        <topology evidence="1">Multi-pass membrane protein</topology>
    </subcellularLocation>
</comment>
<comment type="similarity">
    <text evidence="2">Belongs to the complex I subunit 4L family.</text>
</comment>
<dbReference type="Proteomes" id="UP001162483">
    <property type="component" value="Unassembled WGS sequence"/>
</dbReference>
<dbReference type="Pfam" id="PF00420">
    <property type="entry name" value="Oxidored_q2"/>
    <property type="match status" value="1"/>
</dbReference>
<evidence type="ECO:0000256" key="8">
    <source>
        <dbReference type="ARBA" id="ARBA00023136"/>
    </source>
</evidence>
<keyword evidence="4 12" id="KW-0812">Transmembrane</keyword>
<evidence type="ECO:0000256" key="2">
    <source>
        <dbReference type="ARBA" id="ARBA00010519"/>
    </source>
</evidence>
<evidence type="ECO:0000256" key="7">
    <source>
        <dbReference type="ARBA" id="ARBA00023027"/>
    </source>
</evidence>
<comment type="function">
    <text evidence="10">Core subunit of the mitochondrial membrane respiratory chain NADH dehydrogenase (Complex I) which catalyzes electron transfer from NADH through the respiratory chain, using ubiquinone as an electron acceptor. Part of the enzyme membrane arm which is embedded in the lipid bilayer and involved in proton translocation.</text>
</comment>
<evidence type="ECO:0000256" key="3">
    <source>
        <dbReference type="ARBA" id="ARBA00016612"/>
    </source>
</evidence>
<comment type="catalytic activity">
    <reaction evidence="11">
        <text>a ubiquinone + NADH + 5 H(+)(in) = a ubiquinol + NAD(+) + 4 H(+)(out)</text>
        <dbReference type="Rhea" id="RHEA:29091"/>
        <dbReference type="Rhea" id="RHEA-COMP:9565"/>
        <dbReference type="Rhea" id="RHEA-COMP:9566"/>
        <dbReference type="ChEBI" id="CHEBI:15378"/>
        <dbReference type="ChEBI" id="CHEBI:16389"/>
        <dbReference type="ChEBI" id="CHEBI:17976"/>
        <dbReference type="ChEBI" id="CHEBI:57540"/>
        <dbReference type="ChEBI" id="CHEBI:57945"/>
        <dbReference type="EC" id="7.1.1.2"/>
    </reaction>
    <physiologicalReaction direction="left-to-right" evidence="11">
        <dbReference type="Rhea" id="RHEA:29092"/>
    </physiologicalReaction>
</comment>
<evidence type="ECO:0000256" key="11">
    <source>
        <dbReference type="ARBA" id="ARBA00048769"/>
    </source>
</evidence>
<evidence type="ECO:0000256" key="9">
    <source>
        <dbReference type="ARBA" id="ARBA00031586"/>
    </source>
</evidence>
<feature type="transmembrane region" description="Helical" evidence="12">
    <location>
        <begin position="21"/>
        <end position="43"/>
    </location>
</feature>
<evidence type="ECO:0000256" key="1">
    <source>
        <dbReference type="ARBA" id="ARBA00004141"/>
    </source>
</evidence>
<dbReference type="Gene3D" id="1.10.287.3510">
    <property type="match status" value="1"/>
</dbReference>
<evidence type="ECO:0000256" key="5">
    <source>
        <dbReference type="ARBA" id="ARBA00022967"/>
    </source>
</evidence>
<keyword evidence="7" id="KW-0520">NAD</keyword>
<name>A0ABN9AHU3_9NEOB</name>